<dbReference type="InParanoid" id="Q6CX14"/>
<keyword evidence="3" id="KW-1185">Reference proteome</keyword>
<evidence type="ECO:0000313" key="2">
    <source>
        <dbReference type="EMBL" id="CAH03114.1"/>
    </source>
</evidence>
<name>Q6CX14_KLULA</name>
<dbReference type="AlphaFoldDB" id="Q6CX14"/>
<dbReference type="RefSeq" id="XP_451525.1">
    <property type="nucleotide sequence ID" value="XM_451525.1"/>
</dbReference>
<keyword evidence="1" id="KW-0472">Membrane</keyword>
<dbReference type="KEGG" id="kla:KLLA0_A12067g"/>
<accession>Q6CX14</accession>
<reference evidence="2 3" key="1">
    <citation type="journal article" date="2004" name="Nature">
        <title>Genome evolution in yeasts.</title>
        <authorList>
            <consortium name="Genolevures"/>
            <person name="Dujon B."/>
            <person name="Sherman D."/>
            <person name="Fischer G."/>
            <person name="Durrens P."/>
            <person name="Casaregola S."/>
            <person name="Lafontaine I."/>
            <person name="de Montigny J."/>
            <person name="Marck C."/>
            <person name="Neuveglise C."/>
            <person name="Talla E."/>
            <person name="Goffard N."/>
            <person name="Frangeul L."/>
            <person name="Aigle M."/>
            <person name="Anthouard V."/>
            <person name="Babour A."/>
            <person name="Barbe V."/>
            <person name="Barnay S."/>
            <person name="Blanchin S."/>
            <person name="Beckerich J.M."/>
            <person name="Beyne E."/>
            <person name="Bleykasten C."/>
            <person name="Boisrame A."/>
            <person name="Boyer J."/>
            <person name="Cattolico L."/>
            <person name="Confanioleri F."/>
            <person name="de Daruvar A."/>
            <person name="Despons L."/>
            <person name="Fabre E."/>
            <person name="Fairhead C."/>
            <person name="Ferry-Dumazet H."/>
            <person name="Groppi A."/>
            <person name="Hantraye F."/>
            <person name="Hennequin C."/>
            <person name="Jauniaux N."/>
            <person name="Joyet P."/>
            <person name="Kachouri R."/>
            <person name="Kerrest A."/>
            <person name="Koszul R."/>
            <person name="Lemaire M."/>
            <person name="Lesur I."/>
            <person name="Ma L."/>
            <person name="Muller H."/>
            <person name="Nicaud J.M."/>
            <person name="Nikolski M."/>
            <person name="Oztas S."/>
            <person name="Ozier-Kalogeropoulos O."/>
            <person name="Pellenz S."/>
            <person name="Potier S."/>
            <person name="Richard G.F."/>
            <person name="Straub M.L."/>
            <person name="Suleau A."/>
            <person name="Swennene D."/>
            <person name="Tekaia F."/>
            <person name="Wesolowski-Louvel M."/>
            <person name="Westhof E."/>
            <person name="Wirth B."/>
            <person name="Zeniou-Meyer M."/>
            <person name="Zivanovic I."/>
            <person name="Bolotin-Fukuhara M."/>
            <person name="Thierry A."/>
            <person name="Bouchier C."/>
            <person name="Caudron B."/>
            <person name="Scarpelli C."/>
            <person name="Gaillardin C."/>
            <person name="Weissenbach J."/>
            <person name="Wincker P."/>
            <person name="Souciet J.L."/>
        </authorList>
    </citation>
    <scope>NUCLEOTIDE SEQUENCE [LARGE SCALE GENOMIC DNA]</scope>
    <source>
        <strain evidence="3">ATCC 8585 / CBS 2359 / DSM 70799 / NBRC 1267 / NRRL Y-1140 / WM37</strain>
    </source>
</reference>
<organism evidence="2 3">
    <name type="scientific">Kluyveromyces lactis (strain ATCC 8585 / CBS 2359 / DSM 70799 / NBRC 1267 / NRRL Y-1140 / WM37)</name>
    <name type="common">Yeast</name>
    <name type="synonym">Candida sphaerica</name>
    <dbReference type="NCBI Taxonomy" id="284590"/>
    <lineage>
        <taxon>Eukaryota</taxon>
        <taxon>Fungi</taxon>
        <taxon>Dikarya</taxon>
        <taxon>Ascomycota</taxon>
        <taxon>Saccharomycotina</taxon>
        <taxon>Saccharomycetes</taxon>
        <taxon>Saccharomycetales</taxon>
        <taxon>Saccharomycetaceae</taxon>
        <taxon>Kluyveromyces</taxon>
    </lineage>
</organism>
<keyword evidence="1" id="KW-1133">Transmembrane helix</keyword>
<sequence length="113" mass="12863">MVQDQSQYAVREAPSTKSWKTILIQFLILFVFFFGLISCYHLYREAQRQAGHSNDVNIAEKAGGASNYVLVKHDHWNWIGNSAVAGFLISAGALTGYACWYRRYHSCNFHGEI</sequence>
<protein>
    <submittedName>
        <fullName evidence="2">KLLA0A12067p</fullName>
    </submittedName>
</protein>
<feature type="transmembrane region" description="Helical" evidence="1">
    <location>
        <begin position="21"/>
        <end position="43"/>
    </location>
</feature>
<keyword evidence="1" id="KW-0812">Transmembrane</keyword>
<proteinExistence type="predicted"/>
<feature type="transmembrane region" description="Helical" evidence="1">
    <location>
        <begin position="78"/>
        <end position="100"/>
    </location>
</feature>
<dbReference type="Proteomes" id="UP000000598">
    <property type="component" value="Chromosome A"/>
</dbReference>
<dbReference type="PaxDb" id="284590-Q6CX14"/>
<dbReference type="EMBL" id="CR382121">
    <property type="protein sequence ID" value="CAH03114.1"/>
    <property type="molecule type" value="Genomic_DNA"/>
</dbReference>
<dbReference type="HOGENOM" id="CLU_2133872_0_0_1"/>
<evidence type="ECO:0000313" key="3">
    <source>
        <dbReference type="Proteomes" id="UP000000598"/>
    </source>
</evidence>
<dbReference type="GeneID" id="2896419"/>
<evidence type="ECO:0000256" key="1">
    <source>
        <dbReference type="SAM" id="Phobius"/>
    </source>
</evidence>
<gene>
    <name evidence="2" type="ORF">KLLA0_A12067g</name>
</gene>